<dbReference type="InterPro" id="IPR006127">
    <property type="entry name" value="ZnuA-like"/>
</dbReference>
<keyword evidence="1" id="KW-0732">Signal</keyword>
<evidence type="ECO:0000256" key="1">
    <source>
        <dbReference type="SAM" id="SignalP"/>
    </source>
</evidence>
<dbReference type="PANTHER" id="PTHR42953:SF4">
    <property type="entry name" value="METAL ABC TRANSPORTER SUBSTRATE-BINDING PROTEIN"/>
    <property type="match status" value="1"/>
</dbReference>
<dbReference type="RefSeq" id="WP_254737291.1">
    <property type="nucleotide sequence ID" value="NZ_JANCLU010000001.1"/>
</dbReference>
<dbReference type="InterPro" id="IPR050492">
    <property type="entry name" value="Bact_metal-bind_prot9"/>
</dbReference>
<feature type="chain" id="PRO_5045405783" evidence="1">
    <location>
        <begin position="21"/>
        <end position="311"/>
    </location>
</feature>
<accession>A0ABT1L7E5</accession>
<dbReference type="SUPFAM" id="SSF53807">
    <property type="entry name" value="Helical backbone' metal receptor"/>
    <property type="match status" value="1"/>
</dbReference>
<sequence>MRRAALLLAAALGFAAPARAGDSVLAAQRPTFAIATALAKGTGLDIQAAPPALPGMARLPRALARPDPALDKLMAGATATVGIESVWPEDPLFREARARNIKVVRIDAARSLDKAGTSVALIGQPASDVPWRKAERGGGSSPYVWLSTANAIRMAAIVAADLKRLAPADAATVDANLAAFTGDMQALRAATETRLGGAPDPRVFALTDRFVYLTNELGIDVEGYFLEEDVRWTPSDLERFTQFLKDRQVRVVIHHWQPAEPIRRAVAEGGARLVVLDDGDAGAQASRPADPNAWRDALRADLDALAGALLE</sequence>
<evidence type="ECO:0000313" key="2">
    <source>
        <dbReference type="EMBL" id="MCP8936913.1"/>
    </source>
</evidence>
<evidence type="ECO:0000313" key="3">
    <source>
        <dbReference type="Proteomes" id="UP001205890"/>
    </source>
</evidence>
<dbReference type="Pfam" id="PF01297">
    <property type="entry name" value="ZnuA"/>
    <property type="match status" value="1"/>
</dbReference>
<organism evidence="2 3">
    <name type="scientific">Alsobacter ponti</name>
    <dbReference type="NCBI Taxonomy" id="2962936"/>
    <lineage>
        <taxon>Bacteria</taxon>
        <taxon>Pseudomonadati</taxon>
        <taxon>Pseudomonadota</taxon>
        <taxon>Alphaproteobacteria</taxon>
        <taxon>Hyphomicrobiales</taxon>
        <taxon>Alsobacteraceae</taxon>
        <taxon>Alsobacter</taxon>
    </lineage>
</organism>
<feature type="signal peptide" evidence="1">
    <location>
        <begin position="1"/>
        <end position="20"/>
    </location>
</feature>
<reference evidence="2 3" key="1">
    <citation type="submission" date="2022-07" db="EMBL/GenBank/DDBJ databases">
        <authorList>
            <person name="Li W.-J."/>
            <person name="Deng Q.-Q."/>
        </authorList>
    </citation>
    <scope>NUCLEOTIDE SEQUENCE [LARGE SCALE GENOMIC DNA]</scope>
    <source>
        <strain evidence="2 3">SYSU M60028</strain>
    </source>
</reference>
<dbReference type="Proteomes" id="UP001205890">
    <property type="component" value="Unassembled WGS sequence"/>
</dbReference>
<keyword evidence="3" id="KW-1185">Reference proteome</keyword>
<comment type="caution">
    <text evidence="2">The sequence shown here is derived from an EMBL/GenBank/DDBJ whole genome shotgun (WGS) entry which is preliminary data.</text>
</comment>
<name>A0ABT1L7E5_9HYPH</name>
<proteinExistence type="predicted"/>
<dbReference type="PANTHER" id="PTHR42953">
    <property type="entry name" value="HIGH-AFFINITY ZINC UPTAKE SYSTEM PROTEIN ZNUA-RELATED"/>
    <property type="match status" value="1"/>
</dbReference>
<dbReference type="EMBL" id="JANCLU010000001">
    <property type="protein sequence ID" value="MCP8936913.1"/>
    <property type="molecule type" value="Genomic_DNA"/>
</dbReference>
<gene>
    <name evidence="2" type="ORF">NK718_00145</name>
</gene>
<protein>
    <submittedName>
        <fullName evidence="2">Zinc ABC transporter substrate-binding protein</fullName>
    </submittedName>
</protein>
<dbReference type="Gene3D" id="3.40.50.1980">
    <property type="entry name" value="Nitrogenase molybdenum iron protein domain"/>
    <property type="match status" value="2"/>
</dbReference>